<feature type="binding site" evidence="10">
    <location>
        <position position="26"/>
    </location>
    <ligand>
        <name>a divalent metal cation</name>
        <dbReference type="ChEBI" id="CHEBI:60240"/>
    </ligand>
</feature>
<evidence type="ECO:0000256" key="1">
    <source>
        <dbReference type="ARBA" id="ARBA00000077"/>
    </source>
</evidence>
<evidence type="ECO:0000256" key="9">
    <source>
        <dbReference type="ARBA" id="ARBA00022801"/>
    </source>
</evidence>
<evidence type="ECO:0000256" key="8">
    <source>
        <dbReference type="ARBA" id="ARBA00022759"/>
    </source>
</evidence>
<dbReference type="GO" id="GO:0003723">
    <property type="term" value="F:RNA binding"/>
    <property type="evidence" value="ECO:0007669"/>
    <property type="project" value="UniProtKB-UniRule"/>
</dbReference>
<comment type="similarity">
    <text evidence="11">Belongs to the RNase HII family.</text>
</comment>
<dbReference type="EMBL" id="LT981265">
    <property type="protein sequence ID" value="SPC33913.1"/>
    <property type="molecule type" value="Genomic_DNA"/>
</dbReference>
<keyword evidence="6 10" id="KW-0540">Nuclease</keyword>
<evidence type="ECO:0000256" key="2">
    <source>
        <dbReference type="ARBA" id="ARBA00001946"/>
    </source>
</evidence>
<keyword evidence="7 10" id="KW-0479">Metal-binding</keyword>
<evidence type="ECO:0000313" key="13">
    <source>
        <dbReference type="EMBL" id="SPC33913.1"/>
    </source>
</evidence>
<sequence length="271" mass="29946">MHEDTNDLLINPCPYLLVLNRIAGVDEAGRGAVIGPLVVAAVAIDASSIDRLIELGVKDSKMLDRRSRMILYNKILELCSTAVCIAEPRVIDAYVYEHALNVLEARMFAIALSKLKPLLAYVDACDTKPERFSAMIARMLDDEDIGMMISAAHKADRDNVLVGAASIVAKVTRDSIVDGVKRRYGDFGSGYPSDGRTRRFIRYLFTSGVAEDESGTSDSSRSKSHSNLISIDVSDIKLHHFHDDSMDDNGSSRFSFIRYSWKPIRSLLASI</sequence>
<organism evidence="13 14">
    <name type="scientific">Candidatus Nitrosocaldus cavascurensis</name>
    <dbReference type="NCBI Taxonomy" id="2058097"/>
    <lineage>
        <taxon>Archaea</taxon>
        <taxon>Nitrososphaerota</taxon>
        <taxon>Nitrososphaeria</taxon>
        <taxon>Candidatus Nitrosocaldales</taxon>
        <taxon>Candidatus Nitrosocaldaceae</taxon>
        <taxon>Candidatus Nitrosocaldus</taxon>
    </lineage>
</organism>
<comment type="cofactor">
    <cofactor evidence="2">
        <name>Mg(2+)</name>
        <dbReference type="ChEBI" id="CHEBI:18420"/>
    </cofactor>
</comment>
<keyword evidence="14" id="KW-1185">Reference proteome</keyword>
<evidence type="ECO:0000256" key="6">
    <source>
        <dbReference type="ARBA" id="ARBA00022722"/>
    </source>
</evidence>
<dbReference type="InterPro" id="IPR024567">
    <property type="entry name" value="RNase_HII/HIII_dom"/>
</dbReference>
<protein>
    <recommendedName>
        <fullName evidence="11">Ribonuclease</fullName>
        <ecNumber evidence="11">3.1.26.4</ecNumber>
    </recommendedName>
</protein>
<evidence type="ECO:0000256" key="4">
    <source>
        <dbReference type="ARBA" id="ARBA00004496"/>
    </source>
</evidence>
<keyword evidence="9 10" id="KW-0378">Hydrolase</keyword>
<comment type="subcellular location">
    <subcellularLocation>
        <location evidence="4">Cytoplasm</location>
    </subcellularLocation>
</comment>
<dbReference type="NCBIfam" id="TIGR00729">
    <property type="entry name" value="ribonuclease HII"/>
    <property type="match status" value="1"/>
</dbReference>
<dbReference type="GO" id="GO:0043137">
    <property type="term" value="P:DNA replication, removal of RNA primer"/>
    <property type="evidence" value="ECO:0007669"/>
    <property type="project" value="TreeGrafter"/>
</dbReference>
<gene>
    <name evidence="13" type="ORF">NCAV_0732</name>
</gene>
<proteinExistence type="inferred from homology"/>
<dbReference type="AlphaFoldDB" id="A0A2K5AQI9"/>
<keyword evidence="5" id="KW-0963">Cytoplasm</keyword>
<dbReference type="InterPro" id="IPR036397">
    <property type="entry name" value="RNaseH_sf"/>
</dbReference>
<dbReference type="CDD" id="cd07180">
    <property type="entry name" value="RNase_HII_archaea_like"/>
    <property type="match status" value="1"/>
</dbReference>
<dbReference type="PANTHER" id="PTHR10954:SF23">
    <property type="entry name" value="RIBONUCLEASE"/>
    <property type="match status" value="1"/>
</dbReference>
<feature type="binding site" evidence="10">
    <location>
        <position position="27"/>
    </location>
    <ligand>
        <name>a divalent metal cation</name>
        <dbReference type="ChEBI" id="CHEBI:60240"/>
    </ligand>
</feature>
<dbReference type="GO" id="GO:0032299">
    <property type="term" value="C:ribonuclease H2 complex"/>
    <property type="evidence" value="ECO:0007669"/>
    <property type="project" value="TreeGrafter"/>
</dbReference>
<reference evidence="14" key="1">
    <citation type="submission" date="2018-01" db="EMBL/GenBank/DDBJ databases">
        <authorList>
            <person name="Kerou L M."/>
        </authorList>
    </citation>
    <scope>NUCLEOTIDE SEQUENCE [LARGE SCALE GENOMIC DNA]</scope>
    <source>
        <strain evidence="14">SCU2</strain>
    </source>
</reference>
<dbReference type="InterPro" id="IPR012337">
    <property type="entry name" value="RNaseH-like_sf"/>
</dbReference>
<dbReference type="GO" id="GO:0006298">
    <property type="term" value="P:mismatch repair"/>
    <property type="evidence" value="ECO:0007669"/>
    <property type="project" value="TreeGrafter"/>
</dbReference>
<comment type="catalytic activity">
    <reaction evidence="1 10 11">
        <text>Endonucleolytic cleavage to 5'-phosphomonoester.</text>
        <dbReference type="EC" id="3.1.26.4"/>
    </reaction>
</comment>
<dbReference type="PROSITE" id="PS51975">
    <property type="entry name" value="RNASE_H_2"/>
    <property type="match status" value="1"/>
</dbReference>
<feature type="binding site" evidence="10">
    <location>
        <position position="123"/>
    </location>
    <ligand>
        <name>a divalent metal cation</name>
        <dbReference type="ChEBI" id="CHEBI:60240"/>
    </ligand>
</feature>
<keyword evidence="8 10" id="KW-0255">Endonuclease</keyword>
<comment type="cofactor">
    <cofactor evidence="10">
        <name>Mn(2+)</name>
        <dbReference type="ChEBI" id="CHEBI:29035"/>
    </cofactor>
    <cofactor evidence="10">
        <name>Mg(2+)</name>
        <dbReference type="ChEBI" id="CHEBI:18420"/>
    </cofactor>
    <text evidence="10">Manganese or magnesium. Binds 1 divalent metal ion per monomer in the absence of substrate. May bind a second metal ion after substrate binding.</text>
</comment>
<dbReference type="InterPro" id="IPR001352">
    <property type="entry name" value="RNase_HII/HIII"/>
</dbReference>
<feature type="domain" description="RNase H type-2" evidence="12">
    <location>
        <begin position="20"/>
        <end position="235"/>
    </location>
</feature>
<dbReference type="PANTHER" id="PTHR10954">
    <property type="entry name" value="RIBONUCLEASE H2 SUBUNIT A"/>
    <property type="match status" value="1"/>
</dbReference>
<dbReference type="GO" id="GO:0046872">
    <property type="term" value="F:metal ion binding"/>
    <property type="evidence" value="ECO:0007669"/>
    <property type="project" value="UniProtKB-KW"/>
</dbReference>
<dbReference type="GO" id="GO:0005737">
    <property type="term" value="C:cytoplasm"/>
    <property type="evidence" value="ECO:0007669"/>
    <property type="project" value="UniProtKB-SubCell"/>
</dbReference>
<dbReference type="SUPFAM" id="SSF53098">
    <property type="entry name" value="Ribonuclease H-like"/>
    <property type="match status" value="1"/>
</dbReference>
<evidence type="ECO:0000256" key="7">
    <source>
        <dbReference type="ARBA" id="ARBA00022723"/>
    </source>
</evidence>
<comment type="function">
    <text evidence="3 11">Endonuclease that specifically degrades the RNA of RNA-DNA hybrids.</text>
</comment>
<dbReference type="GO" id="GO:0004523">
    <property type="term" value="F:RNA-DNA hybrid ribonuclease activity"/>
    <property type="evidence" value="ECO:0007669"/>
    <property type="project" value="UniProtKB-UniRule"/>
</dbReference>
<accession>A0A2K5AQI9</accession>
<name>A0A2K5AQI9_9ARCH</name>
<dbReference type="Gene3D" id="3.30.420.10">
    <property type="entry name" value="Ribonuclease H-like superfamily/Ribonuclease H"/>
    <property type="match status" value="1"/>
</dbReference>
<dbReference type="EC" id="3.1.26.4" evidence="11"/>
<evidence type="ECO:0000256" key="10">
    <source>
        <dbReference type="PROSITE-ProRule" id="PRU01319"/>
    </source>
</evidence>
<evidence type="ECO:0000259" key="12">
    <source>
        <dbReference type="PROSITE" id="PS51975"/>
    </source>
</evidence>
<dbReference type="Proteomes" id="UP000236248">
    <property type="component" value="Chromosome NCAV"/>
</dbReference>
<dbReference type="Pfam" id="PF01351">
    <property type="entry name" value="RNase_HII"/>
    <property type="match status" value="1"/>
</dbReference>
<evidence type="ECO:0000256" key="5">
    <source>
        <dbReference type="ARBA" id="ARBA00022490"/>
    </source>
</evidence>
<dbReference type="KEGG" id="ncv:NCAV_0732"/>
<dbReference type="InterPro" id="IPR004649">
    <property type="entry name" value="RNase_H2_suA"/>
</dbReference>
<evidence type="ECO:0000256" key="11">
    <source>
        <dbReference type="RuleBase" id="RU003515"/>
    </source>
</evidence>
<evidence type="ECO:0000256" key="3">
    <source>
        <dbReference type="ARBA" id="ARBA00004065"/>
    </source>
</evidence>
<evidence type="ECO:0000313" key="14">
    <source>
        <dbReference type="Proteomes" id="UP000236248"/>
    </source>
</evidence>